<dbReference type="AlphaFoldDB" id="A0A7Z7LFB0"/>
<reference evidence="1 2" key="1">
    <citation type="submission" date="2017-01" db="EMBL/GenBank/DDBJ databases">
        <authorList>
            <person name="Erauso G."/>
        </authorList>
    </citation>
    <scope>NUCLEOTIDE SEQUENCE [LARGE SCALE GENOMIC DNA]</scope>
    <source>
        <strain evidence="1">MESINF1</strain>
    </source>
</reference>
<dbReference type="RefSeq" id="WP_169699113.1">
    <property type="nucleotide sequence ID" value="NZ_LS974202.1"/>
</dbReference>
<proteinExistence type="predicted"/>
<sequence length="49" mass="5649">MWVAGKIEMLDQVRHDVKEERHEKQGLTNLFMSVPFFVKTGILTRSTSG</sequence>
<dbReference type="EMBL" id="LS974202">
    <property type="protein sequence ID" value="SSC12894.1"/>
    <property type="molecule type" value="Genomic_DNA"/>
</dbReference>
<evidence type="ECO:0000313" key="1">
    <source>
        <dbReference type="EMBL" id="SSC12894.1"/>
    </source>
</evidence>
<organism evidence="1 2">
    <name type="scientific">Mesotoga infera</name>
    <dbReference type="NCBI Taxonomy" id="1236046"/>
    <lineage>
        <taxon>Bacteria</taxon>
        <taxon>Thermotogati</taxon>
        <taxon>Thermotogota</taxon>
        <taxon>Thermotogae</taxon>
        <taxon>Kosmotogales</taxon>
        <taxon>Kosmotogaceae</taxon>
        <taxon>Mesotoga</taxon>
    </lineage>
</organism>
<evidence type="ECO:0000313" key="2">
    <source>
        <dbReference type="Proteomes" id="UP000250796"/>
    </source>
</evidence>
<gene>
    <name evidence="1" type="ORF">MESINF_1450</name>
</gene>
<name>A0A7Z7LFB0_9BACT</name>
<dbReference type="Proteomes" id="UP000250796">
    <property type="component" value="Chromosome MESINF"/>
</dbReference>
<keyword evidence="2" id="KW-1185">Reference proteome</keyword>
<accession>A0A7Z7LFB0</accession>
<dbReference type="KEGG" id="minf:MESINF_1450"/>
<protein>
    <submittedName>
        <fullName evidence="1">Uncharacterized protein</fullName>
    </submittedName>
</protein>